<accession>A0AAI8YMU5</accession>
<organism evidence="2 3">
    <name type="scientific">Anthostomella pinea</name>
    <dbReference type="NCBI Taxonomy" id="933095"/>
    <lineage>
        <taxon>Eukaryota</taxon>
        <taxon>Fungi</taxon>
        <taxon>Dikarya</taxon>
        <taxon>Ascomycota</taxon>
        <taxon>Pezizomycotina</taxon>
        <taxon>Sordariomycetes</taxon>
        <taxon>Xylariomycetidae</taxon>
        <taxon>Xylariales</taxon>
        <taxon>Xylariaceae</taxon>
        <taxon>Anthostomella</taxon>
    </lineage>
</organism>
<reference evidence="2" key="1">
    <citation type="submission" date="2023-10" db="EMBL/GenBank/DDBJ databases">
        <authorList>
            <person name="Hackl T."/>
        </authorList>
    </citation>
    <scope>NUCLEOTIDE SEQUENCE</scope>
</reference>
<evidence type="ECO:0000313" key="3">
    <source>
        <dbReference type="Proteomes" id="UP001295740"/>
    </source>
</evidence>
<evidence type="ECO:0000256" key="1">
    <source>
        <dbReference type="ARBA" id="ARBA00005564"/>
    </source>
</evidence>
<dbReference type="PANTHER" id="PTHR30344:SF1">
    <property type="entry name" value="6-PHOSPHOGLUCONOLACTONASE"/>
    <property type="match status" value="1"/>
</dbReference>
<dbReference type="InterPro" id="IPR015943">
    <property type="entry name" value="WD40/YVTN_repeat-like_dom_sf"/>
</dbReference>
<dbReference type="Gene3D" id="2.130.10.10">
    <property type="entry name" value="YVTN repeat-like/Quinoprotein amine dehydrogenase"/>
    <property type="match status" value="1"/>
</dbReference>
<dbReference type="EMBL" id="CAUWAG010000018">
    <property type="protein sequence ID" value="CAJ2510669.1"/>
    <property type="molecule type" value="Genomic_DNA"/>
</dbReference>
<proteinExistence type="inferred from homology"/>
<gene>
    <name evidence="2" type="ORF">KHLLAP_LOCUS11137</name>
</gene>
<protein>
    <submittedName>
        <fullName evidence="2">Uu.00g062940.m01.CDS01</fullName>
    </submittedName>
</protein>
<dbReference type="GO" id="GO:0017057">
    <property type="term" value="F:6-phosphogluconolactonase activity"/>
    <property type="evidence" value="ECO:0007669"/>
    <property type="project" value="TreeGrafter"/>
</dbReference>
<dbReference type="Pfam" id="PF10282">
    <property type="entry name" value="Lactonase"/>
    <property type="match status" value="1"/>
</dbReference>
<dbReference type="PANTHER" id="PTHR30344">
    <property type="entry name" value="6-PHOSPHOGLUCONOLACTONASE-RELATED"/>
    <property type="match status" value="1"/>
</dbReference>
<keyword evidence="3" id="KW-1185">Reference proteome</keyword>
<sequence length="300" mass="33176">MESSTSHSTTTRLAWSQLPTVAAAVDIWDTPSSQGHIKLLKIVFLNGQLGPNEQQQTETQPHQALLDPTGRFWAVPSRVTDTVSILDSSDDSFRIVTSFKAPIPGSGPHHAVFVKNDAGTKATHIVVLCELKNLLEVFAVDYRDDILAFSHIQRCKDVARSPLPADKLKLYQNKHFLGAPSAIVIATNQRDIYVSNRFDSTEEDNISRFEVKRHPTRKTRLRYRESVSSRGIGLRMLSLSKDEKVMFGCNENSGRGILAHSRGDDRKLSLIPGSEVDIMKLGGPAAEIMGEMGSPCIIEI</sequence>
<comment type="caution">
    <text evidence="2">The sequence shown here is derived from an EMBL/GenBank/DDBJ whole genome shotgun (WGS) entry which is preliminary data.</text>
</comment>
<comment type="similarity">
    <text evidence="1">Belongs to the cycloisomerase 2 family.</text>
</comment>
<dbReference type="Proteomes" id="UP001295740">
    <property type="component" value="Unassembled WGS sequence"/>
</dbReference>
<dbReference type="AlphaFoldDB" id="A0AAI8YMU5"/>
<dbReference type="InterPro" id="IPR011048">
    <property type="entry name" value="Haem_d1_sf"/>
</dbReference>
<dbReference type="InterPro" id="IPR050282">
    <property type="entry name" value="Cycloisomerase_2"/>
</dbReference>
<evidence type="ECO:0000313" key="2">
    <source>
        <dbReference type="EMBL" id="CAJ2510669.1"/>
    </source>
</evidence>
<dbReference type="SUPFAM" id="SSF51004">
    <property type="entry name" value="C-terminal (heme d1) domain of cytochrome cd1-nitrite reductase"/>
    <property type="match status" value="1"/>
</dbReference>
<name>A0AAI8YMU5_9PEZI</name>
<dbReference type="InterPro" id="IPR019405">
    <property type="entry name" value="Lactonase_7-beta_prop"/>
</dbReference>